<dbReference type="Proteomes" id="UP000609531">
    <property type="component" value="Unassembled WGS sequence"/>
</dbReference>
<protein>
    <recommendedName>
        <fullName evidence="3">Cysteine rich repeat protein</fullName>
    </recommendedName>
</protein>
<evidence type="ECO:0000313" key="2">
    <source>
        <dbReference type="Proteomes" id="UP000609531"/>
    </source>
</evidence>
<evidence type="ECO:0000313" key="1">
    <source>
        <dbReference type="EMBL" id="MBJ3774865.1"/>
    </source>
</evidence>
<gene>
    <name evidence="1" type="ORF">JCR33_04155</name>
</gene>
<proteinExistence type="predicted"/>
<sequence length="132" mass="14114">MALVVAVTGIGSAKADTVGYADAIKILSRDCGKDIERYCATATLANYGVGRCLKENQGKISGQCATSLVQVTQSIEARRAAQQSADQVCNRDIQRLCPMTKRGRGYTLQCLLKAQPSVSEKCNAAITNAGWR</sequence>
<organism evidence="1 2">
    <name type="scientific">Acuticoccus mangrovi</name>
    <dbReference type="NCBI Taxonomy" id="2796142"/>
    <lineage>
        <taxon>Bacteria</taxon>
        <taxon>Pseudomonadati</taxon>
        <taxon>Pseudomonadota</taxon>
        <taxon>Alphaproteobacteria</taxon>
        <taxon>Hyphomicrobiales</taxon>
        <taxon>Amorphaceae</taxon>
        <taxon>Acuticoccus</taxon>
    </lineage>
</organism>
<dbReference type="PANTHER" id="PTHR11884">
    <property type="entry name" value="SELECTIN LIGAND RELATED"/>
    <property type="match status" value="1"/>
</dbReference>
<reference evidence="1" key="1">
    <citation type="submission" date="2020-12" db="EMBL/GenBank/DDBJ databases">
        <title>Bacterial taxonomy.</title>
        <authorList>
            <person name="Pan X."/>
        </authorList>
    </citation>
    <scope>NUCLEOTIDE SEQUENCE</scope>
    <source>
        <strain evidence="1">B2012</strain>
    </source>
</reference>
<dbReference type="InterPro" id="IPR001893">
    <property type="entry name" value="Cys-rich_GLG1_repeat"/>
</dbReference>
<name>A0A934MFF4_9HYPH</name>
<dbReference type="AlphaFoldDB" id="A0A934MFF4"/>
<comment type="caution">
    <text evidence="1">The sequence shown here is derived from an EMBL/GenBank/DDBJ whole genome shotgun (WGS) entry which is preliminary data.</text>
</comment>
<dbReference type="EMBL" id="JAEKJA010000003">
    <property type="protein sequence ID" value="MBJ3774865.1"/>
    <property type="molecule type" value="Genomic_DNA"/>
</dbReference>
<dbReference type="InterPro" id="IPR039728">
    <property type="entry name" value="GLG1"/>
</dbReference>
<evidence type="ECO:0008006" key="3">
    <source>
        <dbReference type="Google" id="ProtNLM"/>
    </source>
</evidence>
<accession>A0A934MFF4</accession>
<dbReference type="Pfam" id="PF00839">
    <property type="entry name" value="Cys_rich_FGFR"/>
    <property type="match status" value="1"/>
</dbReference>
<dbReference type="RefSeq" id="WP_198880773.1">
    <property type="nucleotide sequence ID" value="NZ_JAEKJA010000003.1"/>
</dbReference>
<dbReference type="GO" id="GO:0016020">
    <property type="term" value="C:membrane"/>
    <property type="evidence" value="ECO:0007669"/>
    <property type="project" value="InterPro"/>
</dbReference>
<dbReference type="PANTHER" id="PTHR11884:SF1">
    <property type="entry name" value="GOLGI APPARATUS PROTEIN 1"/>
    <property type="match status" value="1"/>
</dbReference>
<keyword evidence="2" id="KW-1185">Reference proteome</keyword>